<proteinExistence type="predicted"/>
<dbReference type="EMBL" id="CACTIH010000016">
    <property type="protein sequence ID" value="CAA2934535.1"/>
    <property type="molecule type" value="Genomic_DNA"/>
</dbReference>
<dbReference type="Gramene" id="OE9A115652T1">
    <property type="protein sequence ID" value="OE9A115652C1"/>
    <property type="gene ID" value="OE9A115652"/>
</dbReference>
<evidence type="ECO:0000313" key="1">
    <source>
        <dbReference type="EMBL" id="CAA2934535.1"/>
    </source>
</evidence>
<organism evidence="1 2">
    <name type="scientific">Olea europaea subsp. europaea</name>
    <dbReference type="NCBI Taxonomy" id="158383"/>
    <lineage>
        <taxon>Eukaryota</taxon>
        <taxon>Viridiplantae</taxon>
        <taxon>Streptophyta</taxon>
        <taxon>Embryophyta</taxon>
        <taxon>Tracheophyta</taxon>
        <taxon>Spermatophyta</taxon>
        <taxon>Magnoliopsida</taxon>
        <taxon>eudicotyledons</taxon>
        <taxon>Gunneridae</taxon>
        <taxon>Pentapetalae</taxon>
        <taxon>asterids</taxon>
        <taxon>lamiids</taxon>
        <taxon>Lamiales</taxon>
        <taxon>Oleaceae</taxon>
        <taxon>Oleeae</taxon>
        <taxon>Olea</taxon>
    </lineage>
</organism>
<comment type="caution">
    <text evidence="1">The sequence shown here is derived from an EMBL/GenBank/DDBJ whole genome shotgun (WGS) entry which is preliminary data.</text>
</comment>
<dbReference type="Proteomes" id="UP000594638">
    <property type="component" value="Unassembled WGS sequence"/>
</dbReference>
<name>A0A8S0PA66_OLEEU</name>
<gene>
    <name evidence="1" type="ORF">OLEA9_A115652</name>
</gene>
<accession>A0A8S0PA66</accession>
<dbReference type="AlphaFoldDB" id="A0A8S0PA66"/>
<reference evidence="1 2" key="1">
    <citation type="submission" date="2019-12" db="EMBL/GenBank/DDBJ databases">
        <authorList>
            <person name="Alioto T."/>
            <person name="Alioto T."/>
            <person name="Gomez Garrido J."/>
        </authorList>
    </citation>
    <scope>NUCLEOTIDE SEQUENCE [LARGE SCALE GENOMIC DNA]</scope>
</reference>
<sequence length="116" mass="13510">MNIPLRRSGEKRKGKHAKGKWKKFGAREVNLACASREMASVIRAREEGRMTLHECIDDLLSTKLVEVGDELHMFALWFLQNFENHVAYSAAKTPEMRYKWIAYYFERDKMPGSGSR</sequence>
<evidence type="ECO:0000313" key="2">
    <source>
        <dbReference type="Proteomes" id="UP000594638"/>
    </source>
</evidence>
<protein>
    <submittedName>
        <fullName evidence="1">Uncharacterized protein</fullName>
    </submittedName>
</protein>
<keyword evidence="2" id="KW-1185">Reference proteome</keyword>